<gene>
    <name evidence="1" type="ORF">F5148DRAFT_725533</name>
</gene>
<keyword evidence="2" id="KW-1185">Reference proteome</keyword>
<accession>A0ACC0UDS8</accession>
<proteinExistence type="predicted"/>
<evidence type="ECO:0000313" key="1">
    <source>
        <dbReference type="EMBL" id="KAI9509662.1"/>
    </source>
</evidence>
<protein>
    <submittedName>
        <fullName evidence="1">Exo-beta-1,3-glucanase</fullName>
    </submittedName>
</protein>
<comment type="caution">
    <text evidence="1">The sequence shown here is derived from an EMBL/GenBank/DDBJ whole genome shotgun (WGS) entry which is preliminary data.</text>
</comment>
<evidence type="ECO:0000313" key="2">
    <source>
        <dbReference type="Proteomes" id="UP001207468"/>
    </source>
</evidence>
<sequence>MSRLPISGDDVPYHPVLNPQDLHDLHEAPYDPPPQPSMPSTPTTPVDLNPDEPSVSLVRPRFLGSIDGEGIRQSFASLDSRPQSDRISSLYALNQDSLSSRGTIPPGSEAFSFPYRDDPRSPTDDNFDGPSVPMSNLASEPRYLSEKEAVYSPYASKSRRNTIILSVIAGLILLIVAVVLPVYFLAIKHTSNRTAASQSSPTATAASPSATNSPTSTSSAITGGDGSVITMEDGTTFTYSNPFGGFWYYDPNDPFNNAAQAQSWTPPLNQSFKYGSDRIRGVNIGGWLVTEPFITPALYQKYPTAVDEWTLSLAMASDTASGGLSQLEQHYKTFITEQDFAEIAGAGLNYVRIPLPYWAIDTWNDEPFLKQTCWTYFLKAIKWARKYGLRINLDFHSLPGSQNGWNHSGRLGTINVLNGPMGLANAQRSLDYIRILAEFISQPQYKDVVTMFGITNEPQGPTIGINSLSRYYLQAYNNVRLAGGTGAGNGPMISFHDGFLGSTNWAGFLPGADRIALDLHPYVCFGTQTSSPMSALVTDPCTAWGGMINKSMSTFGLTGAGEFSNAINDCGLFVNGVNMGTRYEGTYNDGSTWPKVGDCGPWEDYTTWSQALIDSTKQFALASMDALQNYFFWTWKIGNSTSNAIQAPSWSYKLGLDKGWMPTDPREADGVCGNSNPWQPPLAPSQTGGSGAGQIPATVALQLAWPPTTISNAGAAVTLLPHYTHTGTIPTLPVPTFTSATASINAGNGWENPADTTGFAVPIATCTYPDSWMESGFTLPPACGVQSTGFRRDVVRDGPSVTPAPILS</sequence>
<reference evidence="1" key="1">
    <citation type="submission" date="2021-03" db="EMBL/GenBank/DDBJ databases">
        <title>Evolutionary priming and transition to the ectomycorrhizal habit in an iconic lineage of mushroom-forming fungi: is preadaptation a requirement?</title>
        <authorList>
            <consortium name="DOE Joint Genome Institute"/>
            <person name="Looney B.P."/>
            <person name="Miyauchi S."/>
            <person name="Morin E."/>
            <person name="Drula E."/>
            <person name="Courty P.E."/>
            <person name="Chicoki N."/>
            <person name="Fauchery L."/>
            <person name="Kohler A."/>
            <person name="Kuo A."/>
            <person name="LaButti K."/>
            <person name="Pangilinan J."/>
            <person name="Lipzen A."/>
            <person name="Riley R."/>
            <person name="Andreopoulos W."/>
            <person name="He G."/>
            <person name="Johnson J."/>
            <person name="Barry K.W."/>
            <person name="Grigoriev I.V."/>
            <person name="Nagy L."/>
            <person name="Hibbett D."/>
            <person name="Henrissat B."/>
            <person name="Matheny P.B."/>
            <person name="Labbe J."/>
            <person name="Martin A.F."/>
        </authorList>
    </citation>
    <scope>NUCLEOTIDE SEQUENCE</scope>
    <source>
        <strain evidence="1">BPL698</strain>
    </source>
</reference>
<dbReference type="Proteomes" id="UP001207468">
    <property type="component" value="Unassembled WGS sequence"/>
</dbReference>
<organism evidence="1 2">
    <name type="scientific">Russula earlei</name>
    <dbReference type="NCBI Taxonomy" id="71964"/>
    <lineage>
        <taxon>Eukaryota</taxon>
        <taxon>Fungi</taxon>
        <taxon>Dikarya</taxon>
        <taxon>Basidiomycota</taxon>
        <taxon>Agaricomycotina</taxon>
        <taxon>Agaricomycetes</taxon>
        <taxon>Russulales</taxon>
        <taxon>Russulaceae</taxon>
        <taxon>Russula</taxon>
    </lineage>
</organism>
<dbReference type="EMBL" id="JAGFNK010000059">
    <property type="protein sequence ID" value="KAI9509662.1"/>
    <property type="molecule type" value="Genomic_DNA"/>
</dbReference>
<name>A0ACC0UDS8_9AGAM</name>